<evidence type="ECO:0000256" key="2">
    <source>
        <dbReference type="ARBA" id="ARBA00023141"/>
    </source>
</evidence>
<protein>
    <recommendedName>
        <fullName evidence="5">3-dehydroquinate dehydratase</fullName>
        <shortName evidence="5">3-dehydroquinase</shortName>
        <ecNumber evidence="5">4.2.1.10</ecNumber>
    </recommendedName>
    <alternativeName>
        <fullName evidence="5">Type I DHQase</fullName>
    </alternativeName>
    <alternativeName>
        <fullName evidence="5">Type I dehydroquinase</fullName>
        <shortName evidence="5">DHQ1</shortName>
    </alternativeName>
</protein>
<dbReference type="GO" id="GO:0008652">
    <property type="term" value="P:amino acid biosynthetic process"/>
    <property type="evidence" value="ECO:0007669"/>
    <property type="project" value="UniProtKB-KW"/>
</dbReference>
<dbReference type="AlphaFoldDB" id="A0A9D2PY14"/>
<keyword evidence="5" id="KW-0028">Amino-acid biosynthesis</keyword>
<dbReference type="FunFam" id="3.20.20.70:FF:000047">
    <property type="entry name" value="3-dehydroquinate dehydratase"/>
    <property type="match status" value="1"/>
</dbReference>
<comment type="pathway">
    <text evidence="5">Metabolic intermediate biosynthesis; chorismate biosynthesis; chorismate from D-erythrose 4-phosphate and phosphoenolpyruvate: step 3/7.</text>
</comment>
<dbReference type="SUPFAM" id="SSF51569">
    <property type="entry name" value="Aldolase"/>
    <property type="match status" value="1"/>
</dbReference>
<evidence type="ECO:0000313" key="6">
    <source>
        <dbReference type="EMBL" id="HJC67877.1"/>
    </source>
</evidence>
<reference evidence="6" key="1">
    <citation type="journal article" date="2021" name="PeerJ">
        <title>Extensive microbial diversity within the chicken gut microbiome revealed by metagenomics and culture.</title>
        <authorList>
            <person name="Gilroy R."/>
            <person name="Ravi A."/>
            <person name="Getino M."/>
            <person name="Pursley I."/>
            <person name="Horton D.L."/>
            <person name="Alikhan N.F."/>
            <person name="Baker D."/>
            <person name="Gharbi K."/>
            <person name="Hall N."/>
            <person name="Watson M."/>
            <person name="Adriaenssens E.M."/>
            <person name="Foster-Nyarko E."/>
            <person name="Jarju S."/>
            <person name="Secka A."/>
            <person name="Antonio M."/>
            <person name="Oren A."/>
            <person name="Chaudhuri R.R."/>
            <person name="La Ragione R."/>
            <person name="Hildebrand F."/>
            <person name="Pallen M.J."/>
        </authorList>
    </citation>
    <scope>NUCLEOTIDE SEQUENCE</scope>
    <source>
        <strain evidence="6">CHK198-12963</strain>
    </source>
</reference>
<dbReference type="GO" id="GO:0009423">
    <property type="term" value="P:chorismate biosynthetic process"/>
    <property type="evidence" value="ECO:0007669"/>
    <property type="project" value="UniProtKB-UniRule"/>
</dbReference>
<dbReference type="PANTHER" id="PTHR43699">
    <property type="entry name" value="3-DEHYDROQUINATE DEHYDRATASE"/>
    <property type="match status" value="1"/>
</dbReference>
<comment type="subunit">
    <text evidence="5">Homodimer.</text>
</comment>
<keyword evidence="2 5" id="KW-0057">Aromatic amino acid biosynthesis</keyword>
<feature type="binding site" evidence="5">
    <location>
        <begin position="46"/>
        <end position="48"/>
    </location>
    <ligand>
        <name>3-dehydroquinate</name>
        <dbReference type="ChEBI" id="CHEBI:32364"/>
    </ligand>
</feature>
<accession>A0A9D2PY14</accession>
<dbReference type="GO" id="GO:0046279">
    <property type="term" value="P:3,4-dihydroxybenzoate biosynthetic process"/>
    <property type="evidence" value="ECO:0007669"/>
    <property type="project" value="UniProtKB-ARBA"/>
</dbReference>
<dbReference type="NCBIfam" id="TIGR01093">
    <property type="entry name" value="aroD"/>
    <property type="match status" value="1"/>
</dbReference>
<feature type="binding site" evidence="5">
    <location>
        <position position="212"/>
    </location>
    <ligand>
        <name>3-dehydroquinate</name>
        <dbReference type="ChEBI" id="CHEBI:32364"/>
    </ligand>
</feature>
<sequence>MGTVTVRNLTIGQGIPKICIPIVAATREEILEEAREILSLPFDLVEWRCDWYKDIFANGTRQILTDLREILGNFPILCTFRTKEEGGAREASENQYLDLLHEILSDGLADLADLELFTLKDSLKELTATANVKGIKTIVSSHDFQHTPPKSEILRRFQMMSDAGADIAKVAAMPETPEDVLNLLDASREFSKNPDNIPVIAMSMGRLGSVSRLCGQTFGSSVTFGSARKTSAPGQFPARELKMIMTLMAKES</sequence>
<organism evidence="6 7">
    <name type="scientific">Candidatus Enterocloster excrementigallinarum</name>
    <dbReference type="NCBI Taxonomy" id="2838558"/>
    <lineage>
        <taxon>Bacteria</taxon>
        <taxon>Bacillati</taxon>
        <taxon>Bacillota</taxon>
        <taxon>Clostridia</taxon>
        <taxon>Lachnospirales</taxon>
        <taxon>Lachnospiraceae</taxon>
        <taxon>Enterocloster</taxon>
    </lineage>
</organism>
<evidence type="ECO:0000256" key="3">
    <source>
        <dbReference type="ARBA" id="ARBA00023239"/>
    </source>
</evidence>
<evidence type="ECO:0000313" key="7">
    <source>
        <dbReference type="Proteomes" id="UP000823863"/>
    </source>
</evidence>
<evidence type="ECO:0000256" key="4">
    <source>
        <dbReference type="ARBA" id="ARBA00023270"/>
    </source>
</evidence>
<name>A0A9D2PY14_9FIRM</name>
<dbReference type="InterPro" id="IPR050146">
    <property type="entry name" value="Type-I_3-dehydroquinase"/>
</dbReference>
<dbReference type="InterPro" id="IPR001381">
    <property type="entry name" value="DHquinase_I"/>
</dbReference>
<feature type="active site" description="Schiff-base intermediate with substrate" evidence="5">
    <location>
        <position position="169"/>
    </location>
</feature>
<gene>
    <name evidence="5 6" type="primary">aroD</name>
    <name evidence="6" type="ORF">H9931_14395</name>
</gene>
<dbReference type="InterPro" id="IPR013785">
    <property type="entry name" value="Aldolase_TIM"/>
</dbReference>
<dbReference type="Pfam" id="PF01487">
    <property type="entry name" value="DHquinase_I"/>
    <property type="match status" value="1"/>
</dbReference>
<comment type="caution">
    <text evidence="5">Lacks conserved residue(s) required for the propagation of feature annotation.</text>
</comment>
<feature type="binding site" evidence="5">
    <location>
        <position position="81"/>
    </location>
    <ligand>
        <name>3-dehydroquinate</name>
        <dbReference type="ChEBI" id="CHEBI:32364"/>
    </ligand>
</feature>
<feature type="binding site" evidence="5">
    <location>
        <position position="231"/>
    </location>
    <ligand>
        <name>3-dehydroquinate</name>
        <dbReference type="ChEBI" id="CHEBI:32364"/>
    </ligand>
</feature>
<proteinExistence type="inferred from homology"/>
<dbReference type="GO" id="GO:0009073">
    <property type="term" value="P:aromatic amino acid family biosynthetic process"/>
    <property type="evidence" value="ECO:0007669"/>
    <property type="project" value="UniProtKB-KW"/>
</dbReference>
<feature type="active site" description="Proton donor/acceptor" evidence="5">
    <location>
        <position position="142"/>
    </location>
</feature>
<dbReference type="EC" id="4.2.1.10" evidence="5"/>
<dbReference type="Proteomes" id="UP000823863">
    <property type="component" value="Unassembled WGS sequence"/>
</dbReference>
<dbReference type="PANTHER" id="PTHR43699:SF1">
    <property type="entry name" value="3-DEHYDROQUINATE DEHYDRATASE"/>
    <property type="match status" value="1"/>
</dbReference>
<dbReference type="CDD" id="cd00502">
    <property type="entry name" value="DHQase_I"/>
    <property type="match status" value="1"/>
</dbReference>
<dbReference type="Gene3D" id="3.20.20.70">
    <property type="entry name" value="Aldolase class I"/>
    <property type="match status" value="1"/>
</dbReference>
<feature type="binding site" evidence="5">
    <location>
        <position position="235"/>
    </location>
    <ligand>
        <name>3-dehydroquinate</name>
        <dbReference type="ChEBI" id="CHEBI:32364"/>
    </ligand>
</feature>
<comment type="function">
    <text evidence="5">Involved in the third step of the chorismate pathway, which leads to the biosynthesis of aromatic amino acids. Catalyzes the cis-dehydration of 3-dehydroquinate (DHQ) and introduces the first double bond of the aromatic ring to yield 3-dehydroshikimate.</text>
</comment>
<dbReference type="EMBL" id="DWWB01000086">
    <property type="protein sequence ID" value="HJC67877.1"/>
    <property type="molecule type" value="Genomic_DNA"/>
</dbReference>
<dbReference type="HAMAP" id="MF_00214">
    <property type="entry name" value="AroD"/>
    <property type="match status" value="1"/>
</dbReference>
<dbReference type="GO" id="GO:0003855">
    <property type="term" value="F:3-dehydroquinate dehydratase activity"/>
    <property type="evidence" value="ECO:0007669"/>
    <property type="project" value="UniProtKB-UniRule"/>
</dbReference>
<keyword evidence="4 5" id="KW-0704">Schiff base</keyword>
<keyword evidence="3 5" id="KW-0456">Lyase</keyword>
<comment type="catalytic activity">
    <reaction evidence="1 5">
        <text>3-dehydroquinate = 3-dehydroshikimate + H2O</text>
        <dbReference type="Rhea" id="RHEA:21096"/>
        <dbReference type="ChEBI" id="CHEBI:15377"/>
        <dbReference type="ChEBI" id="CHEBI:16630"/>
        <dbReference type="ChEBI" id="CHEBI:32364"/>
        <dbReference type="EC" id="4.2.1.10"/>
    </reaction>
</comment>
<evidence type="ECO:0000256" key="5">
    <source>
        <dbReference type="HAMAP-Rule" id="MF_00214"/>
    </source>
</evidence>
<evidence type="ECO:0000256" key="1">
    <source>
        <dbReference type="ARBA" id="ARBA00001864"/>
    </source>
</evidence>
<reference evidence="6" key="2">
    <citation type="submission" date="2021-04" db="EMBL/GenBank/DDBJ databases">
        <authorList>
            <person name="Gilroy R."/>
        </authorList>
    </citation>
    <scope>NUCLEOTIDE SEQUENCE</scope>
    <source>
        <strain evidence="6">CHK198-12963</strain>
    </source>
</reference>
<comment type="similarity">
    <text evidence="5">Belongs to the type-I 3-dehydroquinase family.</text>
</comment>
<comment type="caution">
    <text evidence="6">The sequence shown here is derived from an EMBL/GenBank/DDBJ whole genome shotgun (WGS) entry which is preliminary data.</text>
</comment>